<comment type="similarity">
    <text evidence="1">Belongs to the protein disulfide isomerase family.</text>
</comment>
<proteinExistence type="inferred from homology"/>
<dbReference type="STRING" id="981085.W9SJJ8"/>
<reference evidence="3" key="1">
    <citation type="submission" date="2013-01" db="EMBL/GenBank/DDBJ databases">
        <title>Draft Genome Sequence of a Mulberry Tree, Morus notabilis C.K. Schneid.</title>
        <authorList>
            <person name="He N."/>
            <person name="Zhao S."/>
        </authorList>
    </citation>
    <scope>NUCLEOTIDE SEQUENCE</scope>
</reference>
<dbReference type="GO" id="GO:0006457">
    <property type="term" value="P:protein folding"/>
    <property type="evidence" value="ECO:0007669"/>
    <property type="project" value="TreeGrafter"/>
</dbReference>
<evidence type="ECO:0000313" key="2">
    <source>
        <dbReference type="EMBL" id="EXC31805.1"/>
    </source>
</evidence>
<gene>
    <name evidence="2" type="ORF">L484_020632</name>
</gene>
<sequence length="237" mass="27278">MLNRWSSGQMPVTAQTWPPWPKNSCLKFWSFLIQISLSSGSVNPSFAEFRIIKQTIGASKLNFHSLAPHGDANFIAWEEIVIWARKKTGVPVTRINSVAKAEEVVKKYHTFAIGFFEKFKVIVFAEEDSFQKLLEPLQDVARKFKSKILFIYIDISDENLAKPFLTLYGIEESKDTVVTAFDKLMFIHKLLFPLSPLLDVKSQFALASFILFFKELFEHYVVMESWEASVNYICRSS</sequence>
<dbReference type="Gene3D" id="3.40.30.10">
    <property type="entry name" value="Glutaredoxin"/>
    <property type="match status" value="1"/>
</dbReference>
<dbReference type="EMBL" id="KE346271">
    <property type="protein sequence ID" value="EXC31805.1"/>
    <property type="molecule type" value="Genomic_DNA"/>
</dbReference>
<evidence type="ECO:0000313" key="3">
    <source>
        <dbReference type="Proteomes" id="UP000030645"/>
    </source>
</evidence>
<evidence type="ECO:0000256" key="1">
    <source>
        <dbReference type="ARBA" id="ARBA00006347"/>
    </source>
</evidence>
<evidence type="ECO:0008006" key="4">
    <source>
        <dbReference type="Google" id="ProtNLM"/>
    </source>
</evidence>
<dbReference type="Proteomes" id="UP000030645">
    <property type="component" value="Unassembled WGS sequence"/>
</dbReference>
<protein>
    <recommendedName>
        <fullName evidence="4">Thioredoxin domain-containing protein</fullName>
    </recommendedName>
</protein>
<dbReference type="GO" id="GO:0005783">
    <property type="term" value="C:endoplasmic reticulum"/>
    <property type="evidence" value="ECO:0007669"/>
    <property type="project" value="TreeGrafter"/>
</dbReference>
<keyword evidence="3" id="KW-1185">Reference proteome</keyword>
<accession>W9SJJ8</accession>
<dbReference type="PANTHER" id="PTHR18929:SF189">
    <property type="entry name" value="PROTEIN DISULFIDE ISOMERASE-LIKE 1-5-RELATED"/>
    <property type="match status" value="1"/>
</dbReference>
<dbReference type="GO" id="GO:0003756">
    <property type="term" value="F:protein disulfide isomerase activity"/>
    <property type="evidence" value="ECO:0007669"/>
    <property type="project" value="TreeGrafter"/>
</dbReference>
<dbReference type="PANTHER" id="PTHR18929">
    <property type="entry name" value="PROTEIN DISULFIDE ISOMERASE"/>
    <property type="match status" value="1"/>
</dbReference>
<organism evidence="2 3">
    <name type="scientific">Morus notabilis</name>
    <dbReference type="NCBI Taxonomy" id="981085"/>
    <lineage>
        <taxon>Eukaryota</taxon>
        <taxon>Viridiplantae</taxon>
        <taxon>Streptophyta</taxon>
        <taxon>Embryophyta</taxon>
        <taxon>Tracheophyta</taxon>
        <taxon>Spermatophyta</taxon>
        <taxon>Magnoliopsida</taxon>
        <taxon>eudicotyledons</taxon>
        <taxon>Gunneridae</taxon>
        <taxon>Pentapetalae</taxon>
        <taxon>rosids</taxon>
        <taxon>fabids</taxon>
        <taxon>Rosales</taxon>
        <taxon>Moraceae</taxon>
        <taxon>Moreae</taxon>
        <taxon>Morus</taxon>
    </lineage>
</organism>
<dbReference type="AlphaFoldDB" id="W9SJJ8"/>
<dbReference type="eggNOG" id="KOG0190">
    <property type="taxonomic scope" value="Eukaryota"/>
</dbReference>
<dbReference type="GO" id="GO:0034976">
    <property type="term" value="P:response to endoplasmic reticulum stress"/>
    <property type="evidence" value="ECO:0007669"/>
    <property type="project" value="TreeGrafter"/>
</dbReference>
<name>W9SJJ8_9ROSA</name>